<protein>
    <submittedName>
        <fullName evidence="1">Uncharacterized protein</fullName>
    </submittedName>
</protein>
<dbReference type="GeneID" id="300573071"/>
<dbReference type="Proteomes" id="UP001642720">
    <property type="component" value="Unassembled WGS sequence"/>
</dbReference>
<name>A0ABY2HJ26_9HYPO</name>
<sequence length="60" mass="6639">MWWDPLVEAMLLTWPRLAGTRPWLPPPGEHVAISARSFGTGIPPARHARIEVDDSVLPGL</sequence>
<comment type="caution">
    <text evidence="1">The sequence shown here is derived from an EMBL/GenBank/DDBJ whole genome shotgun (WGS) entry which is preliminary data.</text>
</comment>
<accession>A0ABY2HJ26</accession>
<evidence type="ECO:0000313" key="2">
    <source>
        <dbReference type="Proteomes" id="UP001642720"/>
    </source>
</evidence>
<dbReference type="EMBL" id="PPTA01000001">
    <property type="protein sequence ID" value="TFB06853.1"/>
    <property type="molecule type" value="Genomic_DNA"/>
</dbReference>
<evidence type="ECO:0000313" key="1">
    <source>
        <dbReference type="EMBL" id="TFB06853.1"/>
    </source>
</evidence>
<organism evidence="1 2">
    <name type="scientific">Trichoderma ghanense</name>
    <dbReference type="NCBI Taxonomy" id="65468"/>
    <lineage>
        <taxon>Eukaryota</taxon>
        <taxon>Fungi</taxon>
        <taxon>Dikarya</taxon>
        <taxon>Ascomycota</taxon>
        <taxon>Pezizomycotina</taxon>
        <taxon>Sordariomycetes</taxon>
        <taxon>Hypocreomycetidae</taxon>
        <taxon>Hypocreales</taxon>
        <taxon>Hypocreaceae</taxon>
        <taxon>Trichoderma</taxon>
    </lineage>
</organism>
<keyword evidence="2" id="KW-1185">Reference proteome</keyword>
<gene>
    <name evidence="1" type="ORF">CCMA1212_001187</name>
</gene>
<proteinExistence type="predicted"/>
<reference evidence="1 2" key="1">
    <citation type="submission" date="2018-01" db="EMBL/GenBank/DDBJ databases">
        <title>Genome characterization of the sugarcane-associated fungus Trichoderma ghanense CCMA-1212 and their application in lignocelulose bioconversion.</title>
        <authorList>
            <person name="Steindorff A.S."/>
            <person name="Mendes T.D."/>
            <person name="Vilela E.S.D."/>
            <person name="Rodrigues D.S."/>
            <person name="Formighieri E.F."/>
            <person name="Melo I.S."/>
            <person name="Favaro L.C.L."/>
        </authorList>
    </citation>
    <scope>NUCLEOTIDE SEQUENCE [LARGE SCALE GENOMIC DNA]</scope>
    <source>
        <strain evidence="1 2">CCMA-1212</strain>
    </source>
</reference>
<dbReference type="RefSeq" id="XP_073563054.1">
    <property type="nucleotide sequence ID" value="XM_073698621.1"/>
</dbReference>